<gene>
    <name evidence="2" type="ORF">TIS948_LOCUS5501</name>
    <name evidence="3" type="ORF">UJA718_LOCUS14745</name>
</gene>
<sequence>MPKTNDVLFNPAIQAAVTQAAYQTLISLYPAQKVLFDKAQSGFLNTLRKDLLAQLATSEDKITYTPIMEPGYHQPDPTHPSQSFLSPQWGNVKPFVIRSGSQFRASNIVGENAAGRLQYINSPNYINDYNEILRLGSLNSTDRTADQTEIGIFAVMRNTVQQNARLFALVNYAMADAAIAAWDSKYYYGFWRPIVAIRRGTRSTRSIPNWLPLGAASDGSGTNFTPAFPSYVSGHATFGGAVFGILRLFYGTDTMQFKLQSDEYNGITKDSITNKIRPVRTRYYQSFTQAEDENFLGRIYVGVHWRIDQDAGRTMGQQIASYIFTQKH</sequence>
<keyword evidence="5" id="KW-1185">Reference proteome</keyword>
<dbReference type="Gene3D" id="1.10.606.10">
    <property type="entry name" value="Vanadium-containing Chloroperoxidase, domain 2"/>
    <property type="match status" value="2"/>
</dbReference>
<accession>A0A817MEM5</accession>
<dbReference type="EMBL" id="CAJNXB010000642">
    <property type="protein sequence ID" value="CAF3078232.1"/>
    <property type="molecule type" value="Genomic_DNA"/>
</dbReference>
<dbReference type="InterPro" id="IPR052559">
    <property type="entry name" value="V-haloperoxidase"/>
</dbReference>
<proteinExistence type="predicted"/>
<evidence type="ECO:0000259" key="1">
    <source>
        <dbReference type="Pfam" id="PF01569"/>
    </source>
</evidence>
<dbReference type="Proteomes" id="UP000663873">
    <property type="component" value="Unassembled WGS sequence"/>
</dbReference>
<comment type="caution">
    <text evidence="2">The sequence shown here is derived from an EMBL/GenBank/DDBJ whole genome shotgun (WGS) entry which is preliminary data.</text>
</comment>
<dbReference type="InterPro" id="IPR000326">
    <property type="entry name" value="PAP2/HPO"/>
</dbReference>
<dbReference type="InterPro" id="IPR036938">
    <property type="entry name" value="PAP2/HPO_sf"/>
</dbReference>
<dbReference type="PANTHER" id="PTHR34599:SF1">
    <property type="entry name" value="PHOSPHATIDIC ACID PHOSPHATASE TYPE 2_HALOPEROXIDASE DOMAIN-CONTAINING PROTEIN"/>
    <property type="match status" value="1"/>
</dbReference>
<reference evidence="2" key="1">
    <citation type="submission" date="2021-02" db="EMBL/GenBank/DDBJ databases">
        <authorList>
            <person name="Nowell W R."/>
        </authorList>
    </citation>
    <scope>NUCLEOTIDE SEQUENCE</scope>
</reference>
<dbReference type="Pfam" id="PF01569">
    <property type="entry name" value="PAP2"/>
    <property type="match status" value="1"/>
</dbReference>
<dbReference type="SUPFAM" id="SSF48317">
    <property type="entry name" value="Acid phosphatase/Vanadium-dependent haloperoxidase"/>
    <property type="match status" value="1"/>
</dbReference>
<protein>
    <recommendedName>
        <fullName evidence="1">Phosphatidic acid phosphatase type 2/haloperoxidase domain-containing protein</fullName>
    </recommendedName>
</protein>
<dbReference type="GO" id="GO:0004601">
    <property type="term" value="F:peroxidase activity"/>
    <property type="evidence" value="ECO:0007669"/>
    <property type="project" value="InterPro"/>
</dbReference>
<dbReference type="EMBL" id="CAJOBP010002113">
    <property type="protein sequence ID" value="CAF4334970.1"/>
    <property type="molecule type" value="Genomic_DNA"/>
</dbReference>
<dbReference type="CDD" id="cd03398">
    <property type="entry name" value="PAP2_haloperoxidase"/>
    <property type="match status" value="1"/>
</dbReference>
<dbReference type="InterPro" id="IPR016119">
    <property type="entry name" value="Br/Cl_peroxidase_C"/>
</dbReference>
<dbReference type="Proteomes" id="UP000663825">
    <property type="component" value="Unassembled WGS sequence"/>
</dbReference>
<evidence type="ECO:0000313" key="4">
    <source>
        <dbReference type="Proteomes" id="UP000663825"/>
    </source>
</evidence>
<dbReference type="AlphaFoldDB" id="A0A817MEM5"/>
<evidence type="ECO:0000313" key="5">
    <source>
        <dbReference type="Proteomes" id="UP000663873"/>
    </source>
</evidence>
<dbReference type="OrthoDB" id="9980417at2759"/>
<evidence type="ECO:0000313" key="2">
    <source>
        <dbReference type="EMBL" id="CAF3078232.1"/>
    </source>
</evidence>
<dbReference type="PANTHER" id="PTHR34599">
    <property type="entry name" value="PEROXIDASE-RELATED"/>
    <property type="match status" value="1"/>
</dbReference>
<name>A0A817MEM5_9BILA</name>
<feature type="domain" description="Phosphatidic acid phosphatase type 2/haloperoxidase" evidence="1">
    <location>
        <begin position="171"/>
        <end position="325"/>
    </location>
</feature>
<organism evidence="2 4">
    <name type="scientific">Rotaria socialis</name>
    <dbReference type="NCBI Taxonomy" id="392032"/>
    <lineage>
        <taxon>Eukaryota</taxon>
        <taxon>Metazoa</taxon>
        <taxon>Spiralia</taxon>
        <taxon>Gnathifera</taxon>
        <taxon>Rotifera</taxon>
        <taxon>Eurotatoria</taxon>
        <taxon>Bdelloidea</taxon>
        <taxon>Philodinida</taxon>
        <taxon>Philodinidae</taxon>
        <taxon>Rotaria</taxon>
    </lineage>
</organism>
<evidence type="ECO:0000313" key="3">
    <source>
        <dbReference type="EMBL" id="CAF4334970.1"/>
    </source>
</evidence>